<feature type="region of interest" description="Disordered" evidence="8">
    <location>
        <begin position="142"/>
        <end position="172"/>
    </location>
</feature>
<comment type="subcellular location">
    <subcellularLocation>
        <location evidence="1">Nucleus</location>
    </subcellularLocation>
</comment>
<dbReference type="PROSITE" id="PS50097">
    <property type="entry name" value="BTB"/>
    <property type="match status" value="1"/>
</dbReference>
<feature type="region of interest" description="Disordered" evidence="8">
    <location>
        <begin position="371"/>
        <end position="509"/>
    </location>
</feature>
<feature type="compositionally biased region" description="Polar residues" evidence="8">
    <location>
        <begin position="412"/>
        <end position="421"/>
    </location>
</feature>
<protein>
    <submittedName>
        <fullName evidence="11">Zinc finger and BTB domain-containing protein 11</fullName>
    </submittedName>
</protein>
<feature type="domain" description="C2H2-type" evidence="10">
    <location>
        <begin position="706"/>
        <end position="733"/>
    </location>
</feature>
<keyword evidence="12" id="KW-1185">Reference proteome</keyword>
<evidence type="ECO:0000256" key="3">
    <source>
        <dbReference type="ARBA" id="ARBA00022737"/>
    </source>
</evidence>
<feature type="domain" description="C2H2-type" evidence="10">
    <location>
        <begin position="795"/>
        <end position="822"/>
    </location>
</feature>
<sequence length="1054" mass="118674">MSSEESYRAILRYLTNEREPYAPGTEGNVKRKIRKAAACYVVRGGTLYYQRRQRHRKTFAELEVVLQPERRQGLIEAAHLGPGGTHHTRHQTWHDLSKTYWWRGILKQVKDYIKQCSKCQEKLDRSRPISDASEMLEELGLDLESGEESNESEDDLSNFTSPPTTASKASKKKPVSKHELVFVDTKGVVKRSSPKHCQAVLKQLNEQRLSNQFCDVTLLIEGEEYKAHKSVLSANSEYFRDLFIEKGAVSSHEAVVDLSGFCKASFLPLLEFAYTSVLSFDFCSMADVAVLARHLFMSEVLEICESVHKLMEEKQLTVYKKGEVQTVASTQDLAAHNGATAPPGPRNEATTTLSSDLGHCEIVLLVNGDLPEAEQNGEPGQQPAPQVSPEAEATVSPVECLSDPHPEMGTASVATESNQPEPESAATREDVIVANVHPKISKENVNSTSQGDSDIGNDTSPEDTCAKDFPDHSQSPGQPLKDEETLTEATEKTDSGPDDDTYRSRLRQRSVNEGGYIRLHKGMEKKLQKRKAISKSAVQQVAQKLVQRGKKMKQPKRDAKESTEETAHKCGECGMVFPRRYAFIMHTLKHERARDYKCPLCKKQFQYSASLRAHLIRHTRKDAPTSSSSNSTSNEASGASSEKGRTKREFICSICGRTLPKLYSLRIHMLKHTGVKPHACQVCGKTFIYKHGLKLHQSLHQSQKQFQCELCVKSFVTKRSLQEHMSIHTEESPSTFAQFVASLSTGALDLASTLRNTSQSLKCEAIIVLSICEKSFFEARDLRQHMNKHLGVKPFQCQFCDKCYSWKKDWYSHVKSHSVTEPYRCNICGKEFYEKALFRRHVKKATHGKKGRAKQNLERVCDQCGRKFTQLREYRRHMNNHEGVKPFECLTCGVAWADARSLKRHVRTHTGERPYVCPVCSEAYIDARTLRKHMTKFHRDYVPCKIMLEKDTLQFHNQGTQVEHAVSILTADMQEQESSGPQELETVVVTGETMEVLEAVAATEECPSVSTLSDQSIMQVVNYVLAQQQGQKLSEVAEAIQTVEVEVAHMPEAE</sequence>
<dbReference type="CDD" id="cd18202">
    <property type="entry name" value="BTB_POZ_ZBTB11"/>
    <property type="match status" value="1"/>
</dbReference>
<dbReference type="SUPFAM" id="SSF54695">
    <property type="entry name" value="POZ domain"/>
    <property type="match status" value="1"/>
</dbReference>
<dbReference type="InterPro" id="IPR041588">
    <property type="entry name" value="Integrase_H2C2"/>
</dbReference>
<evidence type="ECO:0000256" key="1">
    <source>
        <dbReference type="ARBA" id="ARBA00004123"/>
    </source>
</evidence>
<organism evidence="11 12">
    <name type="scientific">Apodemus speciosus</name>
    <name type="common">Large Japanese field mouse</name>
    <dbReference type="NCBI Taxonomy" id="105296"/>
    <lineage>
        <taxon>Eukaryota</taxon>
        <taxon>Metazoa</taxon>
        <taxon>Chordata</taxon>
        <taxon>Craniata</taxon>
        <taxon>Vertebrata</taxon>
        <taxon>Euteleostomi</taxon>
        <taxon>Mammalia</taxon>
        <taxon>Eutheria</taxon>
        <taxon>Euarchontoglires</taxon>
        <taxon>Glires</taxon>
        <taxon>Rodentia</taxon>
        <taxon>Myomorpha</taxon>
        <taxon>Muroidea</taxon>
        <taxon>Muridae</taxon>
        <taxon>Murinae</taxon>
        <taxon>Apodemus</taxon>
    </lineage>
</organism>
<dbReference type="PANTHER" id="PTHR24394:SF41">
    <property type="entry name" value="ZINC FINGER AND BTB DOMAIN CONTAINING 11"/>
    <property type="match status" value="1"/>
</dbReference>
<accession>A0ABQ0FM62</accession>
<evidence type="ECO:0000256" key="7">
    <source>
        <dbReference type="PROSITE-ProRule" id="PRU00042"/>
    </source>
</evidence>
<dbReference type="Proteomes" id="UP001623349">
    <property type="component" value="Unassembled WGS sequence"/>
</dbReference>
<dbReference type="InterPro" id="IPR036236">
    <property type="entry name" value="Znf_C2H2_sf"/>
</dbReference>
<keyword evidence="6" id="KW-0539">Nucleus</keyword>
<feature type="domain" description="C2H2-type" evidence="10">
    <location>
        <begin position="650"/>
        <end position="677"/>
    </location>
</feature>
<dbReference type="Gene3D" id="1.10.340.70">
    <property type="match status" value="1"/>
</dbReference>
<reference evidence="11 12" key="1">
    <citation type="submission" date="2024-08" db="EMBL/GenBank/DDBJ databases">
        <title>The draft genome of Apodemus speciosus.</title>
        <authorList>
            <person name="Nabeshima K."/>
            <person name="Suzuki S."/>
            <person name="Onuma M."/>
        </authorList>
    </citation>
    <scope>NUCLEOTIDE SEQUENCE [LARGE SCALE GENOMIC DNA]</scope>
    <source>
        <strain evidence="11">IB14-021</strain>
    </source>
</reference>
<dbReference type="Pfam" id="PF00096">
    <property type="entry name" value="zf-C2H2"/>
    <property type="match status" value="6"/>
</dbReference>
<feature type="domain" description="C2H2-type" evidence="10">
    <location>
        <begin position="568"/>
        <end position="595"/>
    </location>
</feature>
<dbReference type="SMART" id="SM00225">
    <property type="entry name" value="BTB"/>
    <property type="match status" value="1"/>
</dbReference>
<feature type="compositionally biased region" description="Polar residues" evidence="8">
    <location>
        <begin position="443"/>
        <end position="459"/>
    </location>
</feature>
<feature type="domain" description="C2H2-type" evidence="10">
    <location>
        <begin position="596"/>
        <end position="623"/>
    </location>
</feature>
<keyword evidence="2" id="KW-0479">Metal-binding</keyword>
<evidence type="ECO:0000256" key="4">
    <source>
        <dbReference type="ARBA" id="ARBA00022771"/>
    </source>
</evidence>
<keyword evidence="4 7" id="KW-0863">Zinc-finger</keyword>
<feature type="domain" description="C2H2-type" evidence="10">
    <location>
        <begin position="915"/>
        <end position="943"/>
    </location>
</feature>
<evidence type="ECO:0000313" key="12">
    <source>
        <dbReference type="Proteomes" id="UP001623349"/>
    </source>
</evidence>
<dbReference type="PROSITE" id="PS50157">
    <property type="entry name" value="ZINC_FINGER_C2H2_2"/>
    <property type="match status" value="11"/>
</dbReference>
<dbReference type="EMBL" id="BAAFST010000016">
    <property type="protein sequence ID" value="GAB1300330.1"/>
    <property type="molecule type" value="Genomic_DNA"/>
</dbReference>
<keyword evidence="3" id="KW-0677">Repeat</keyword>
<evidence type="ECO:0000313" key="11">
    <source>
        <dbReference type="EMBL" id="GAB1300330.1"/>
    </source>
</evidence>
<evidence type="ECO:0000256" key="8">
    <source>
        <dbReference type="SAM" id="MobiDB-lite"/>
    </source>
</evidence>
<evidence type="ECO:0000256" key="6">
    <source>
        <dbReference type="ARBA" id="ARBA00023242"/>
    </source>
</evidence>
<feature type="compositionally biased region" description="Basic and acidic residues" evidence="8">
    <location>
        <begin position="480"/>
        <end position="503"/>
    </location>
</feature>
<dbReference type="Pfam" id="PF17921">
    <property type="entry name" value="Integrase_H2C2"/>
    <property type="match status" value="1"/>
</dbReference>
<feature type="domain" description="C2H2-type" evidence="10">
    <location>
        <begin position="887"/>
        <end position="914"/>
    </location>
</feature>
<feature type="domain" description="C2H2-type" evidence="10">
    <location>
        <begin position="761"/>
        <end position="794"/>
    </location>
</feature>
<evidence type="ECO:0000259" key="10">
    <source>
        <dbReference type="PROSITE" id="PS50157"/>
    </source>
</evidence>
<evidence type="ECO:0000256" key="2">
    <source>
        <dbReference type="ARBA" id="ARBA00022723"/>
    </source>
</evidence>
<dbReference type="Pfam" id="PF00651">
    <property type="entry name" value="BTB"/>
    <property type="match status" value="1"/>
</dbReference>
<feature type="compositionally biased region" description="Low complexity" evidence="8">
    <location>
        <begin position="625"/>
        <end position="641"/>
    </location>
</feature>
<feature type="domain" description="C2H2-type" evidence="10">
    <location>
        <begin position="678"/>
        <end position="705"/>
    </location>
</feature>
<dbReference type="Gene3D" id="3.30.160.60">
    <property type="entry name" value="Classic Zinc Finger"/>
    <property type="match status" value="8"/>
</dbReference>
<dbReference type="Pfam" id="PF13912">
    <property type="entry name" value="zf-C2H2_6"/>
    <property type="match status" value="2"/>
</dbReference>
<dbReference type="PROSITE" id="PS00028">
    <property type="entry name" value="ZINC_FINGER_C2H2_1"/>
    <property type="match status" value="10"/>
</dbReference>
<keyword evidence="5" id="KW-0862">Zinc</keyword>
<name>A0ABQ0FM62_APOSI</name>
<feature type="compositionally biased region" description="Acidic residues" evidence="8">
    <location>
        <begin position="142"/>
        <end position="156"/>
    </location>
</feature>
<dbReference type="Gene3D" id="3.30.710.10">
    <property type="entry name" value="Potassium Channel Kv1.1, Chain A"/>
    <property type="match status" value="1"/>
</dbReference>
<proteinExistence type="predicted"/>
<dbReference type="InterPro" id="IPR000210">
    <property type="entry name" value="BTB/POZ_dom"/>
</dbReference>
<feature type="domain" description="BTB" evidence="9">
    <location>
        <begin position="214"/>
        <end position="282"/>
    </location>
</feature>
<comment type="caution">
    <text evidence="11">The sequence shown here is derived from an EMBL/GenBank/DDBJ whole genome shotgun (WGS) entry which is preliminary data.</text>
</comment>
<gene>
    <name evidence="11" type="ORF">APTSU1_001556800</name>
</gene>
<dbReference type="InterPro" id="IPR013087">
    <property type="entry name" value="Znf_C2H2_type"/>
</dbReference>
<feature type="compositionally biased region" description="Low complexity" evidence="8">
    <location>
        <begin position="157"/>
        <end position="168"/>
    </location>
</feature>
<feature type="domain" description="C2H2-type" evidence="10">
    <location>
        <begin position="859"/>
        <end position="886"/>
    </location>
</feature>
<evidence type="ECO:0000256" key="5">
    <source>
        <dbReference type="ARBA" id="ARBA00022833"/>
    </source>
</evidence>
<dbReference type="SUPFAM" id="SSF57667">
    <property type="entry name" value="beta-beta-alpha zinc fingers"/>
    <property type="match status" value="7"/>
</dbReference>
<feature type="compositionally biased region" description="Basic and acidic residues" evidence="8">
    <location>
        <begin position="555"/>
        <end position="565"/>
    </location>
</feature>
<feature type="domain" description="C2H2-type" evidence="10">
    <location>
        <begin position="823"/>
        <end position="852"/>
    </location>
</feature>
<dbReference type="PANTHER" id="PTHR24394">
    <property type="entry name" value="ZINC FINGER PROTEIN"/>
    <property type="match status" value="1"/>
</dbReference>
<dbReference type="InterPro" id="IPR048060">
    <property type="entry name" value="ZBTB11_BTB_POZ"/>
</dbReference>
<dbReference type="InterPro" id="IPR011333">
    <property type="entry name" value="SKP1/BTB/POZ_sf"/>
</dbReference>
<feature type="region of interest" description="Disordered" evidence="8">
    <location>
        <begin position="619"/>
        <end position="642"/>
    </location>
</feature>
<dbReference type="SMART" id="SM00355">
    <property type="entry name" value="ZnF_C2H2"/>
    <property type="match status" value="11"/>
</dbReference>
<feature type="region of interest" description="Disordered" evidence="8">
    <location>
        <begin position="545"/>
        <end position="565"/>
    </location>
</feature>
<evidence type="ECO:0000259" key="9">
    <source>
        <dbReference type="PROSITE" id="PS50097"/>
    </source>
</evidence>